<evidence type="ECO:0000313" key="3">
    <source>
        <dbReference type="Proteomes" id="UP000030645"/>
    </source>
</evidence>
<evidence type="ECO:0000313" key="2">
    <source>
        <dbReference type="EMBL" id="EXC25404.1"/>
    </source>
</evidence>
<name>W9S4D9_9ROSA</name>
<protein>
    <submittedName>
        <fullName evidence="2">Uncharacterized protein</fullName>
    </submittedName>
</protein>
<keyword evidence="3" id="KW-1185">Reference proteome</keyword>
<dbReference type="AlphaFoldDB" id="W9S4D9"/>
<reference evidence="3" key="1">
    <citation type="submission" date="2013-01" db="EMBL/GenBank/DDBJ databases">
        <title>Draft Genome Sequence of a Mulberry Tree, Morus notabilis C.K. Schneid.</title>
        <authorList>
            <person name="He N."/>
            <person name="Zhao S."/>
        </authorList>
    </citation>
    <scope>NUCLEOTIDE SEQUENCE</scope>
</reference>
<accession>W9S4D9</accession>
<dbReference type="EMBL" id="KE346069">
    <property type="protein sequence ID" value="EXC25404.1"/>
    <property type="molecule type" value="Genomic_DNA"/>
</dbReference>
<dbReference type="Proteomes" id="UP000030645">
    <property type="component" value="Unassembled WGS sequence"/>
</dbReference>
<proteinExistence type="predicted"/>
<feature type="region of interest" description="Disordered" evidence="1">
    <location>
        <begin position="15"/>
        <end position="77"/>
    </location>
</feature>
<organism evidence="2 3">
    <name type="scientific">Morus notabilis</name>
    <dbReference type="NCBI Taxonomy" id="981085"/>
    <lineage>
        <taxon>Eukaryota</taxon>
        <taxon>Viridiplantae</taxon>
        <taxon>Streptophyta</taxon>
        <taxon>Embryophyta</taxon>
        <taxon>Tracheophyta</taxon>
        <taxon>Spermatophyta</taxon>
        <taxon>Magnoliopsida</taxon>
        <taxon>eudicotyledons</taxon>
        <taxon>Gunneridae</taxon>
        <taxon>Pentapetalae</taxon>
        <taxon>rosids</taxon>
        <taxon>fabids</taxon>
        <taxon>Rosales</taxon>
        <taxon>Moraceae</taxon>
        <taxon>Moreae</taxon>
        <taxon>Morus</taxon>
    </lineage>
</organism>
<evidence type="ECO:0000256" key="1">
    <source>
        <dbReference type="SAM" id="MobiDB-lite"/>
    </source>
</evidence>
<gene>
    <name evidence="2" type="ORF">L484_016786</name>
</gene>
<sequence length="181" mass="20111">MYRSNLFFSQTRKYAQKENNDNNNSTETLSHHCRPQRADVSGRHRLHQAARHCSQPQFSPPNSIHRAETNQISSSSVAHLQSRSRLKSLNLAAKQPRQTVPPPSTRVCLLRCSCHEESSSLSTSSSIVLSTSSEFAKPWIYTEAATDLFFSLQISAANDSNIFPLAITGTSAMTRSCCPDL</sequence>